<organism evidence="2 3">
    <name type="scientific">Ranitomeya imitator</name>
    <name type="common">mimic poison frog</name>
    <dbReference type="NCBI Taxonomy" id="111125"/>
    <lineage>
        <taxon>Eukaryota</taxon>
        <taxon>Metazoa</taxon>
        <taxon>Chordata</taxon>
        <taxon>Craniata</taxon>
        <taxon>Vertebrata</taxon>
        <taxon>Euteleostomi</taxon>
        <taxon>Amphibia</taxon>
        <taxon>Batrachia</taxon>
        <taxon>Anura</taxon>
        <taxon>Neobatrachia</taxon>
        <taxon>Hyloidea</taxon>
        <taxon>Dendrobatidae</taxon>
        <taxon>Dendrobatinae</taxon>
        <taxon>Ranitomeya</taxon>
    </lineage>
</organism>
<dbReference type="CDD" id="cd02947">
    <property type="entry name" value="TRX_family"/>
    <property type="match status" value="1"/>
</dbReference>
<name>A0ABN9L9A5_9NEOB</name>
<dbReference type="PANTHER" id="PTHR10438:SF468">
    <property type="entry name" value="THIOREDOXIN-1-RELATED"/>
    <property type="match status" value="1"/>
</dbReference>
<keyword evidence="3" id="KW-1185">Reference proteome</keyword>
<gene>
    <name evidence="2" type="ORF">RIMI_LOCUS5858718</name>
</gene>
<proteinExistence type="predicted"/>
<dbReference type="EMBL" id="CAUEEQ010010238">
    <property type="protein sequence ID" value="CAJ0934247.1"/>
    <property type="molecule type" value="Genomic_DNA"/>
</dbReference>
<evidence type="ECO:0000313" key="3">
    <source>
        <dbReference type="Proteomes" id="UP001176940"/>
    </source>
</evidence>
<protein>
    <recommendedName>
        <fullName evidence="1">Thioredoxin domain-containing protein</fullName>
    </recommendedName>
</protein>
<dbReference type="SUPFAM" id="SSF52833">
    <property type="entry name" value="Thioredoxin-like"/>
    <property type="match status" value="1"/>
</dbReference>
<dbReference type="Gene3D" id="3.40.30.10">
    <property type="entry name" value="Glutaredoxin"/>
    <property type="match status" value="1"/>
</dbReference>
<sequence length="119" mass="13410">MYYGGQRMNFNPILQPACSQRQSMERVLRDAGEKPVVFSFISYSCPYCKSLLSLLENICQEMPGVIFKTVNAKVSGDLMNAFGITGVPHTFLFKNGIKLYEVIGANKDLLLKYLMEIKS</sequence>
<reference evidence="2" key="1">
    <citation type="submission" date="2023-07" db="EMBL/GenBank/DDBJ databases">
        <authorList>
            <person name="Stuckert A."/>
        </authorList>
    </citation>
    <scope>NUCLEOTIDE SEQUENCE</scope>
</reference>
<accession>A0ABN9L9A5</accession>
<dbReference type="InterPro" id="IPR050620">
    <property type="entry name" value="Thioredoxin_H-type-like"/>
</dbReference>
<feature type="domain" description="Thioredoxin" evidence="1">
    <location>
        <begin position="11"/>
        <end position="119"/>
    </location>
</feature>
<dbReference type="Pfam" id="PF00085">
    <property type="entry name" value="Thioredoxin"/>
    <property type="match status" value="1"/>
</dbReference>
<evidence type="ECO:0000313" key="2">
    <source>
        <dbReference type="EMBL" id="CAJ0934247.1"/>
    </source>
</evidence>
<evidence type="ECO:0000259" key="1">
    <source>
        <dbReference type="PROSITE" id="PS51352"/>
    </source>
</evidence>
<dbReference type="InterPro" id="IPR013766">
    <property type="entry name" value="Thioredoxin_domain"/>
</dbReference>
<dbReference type="PANTHER" id="PTHR10438">
    <property type="entry name" value="THIOREDOXIN"/>
    <property type="match status" value="1"/>
</dbReference>
<dbReference type="InterPro" id="IPR036249">
    <property type="entry name" value="Thioredoxin-like_sf"/>
</dbReference>
<comment type="caution">
    <text evidence="2">The sequence shown here is derived from an EMBL/GenBank/DDBJ whole genome shotgun (WGS) entry which is preliminary data.</text>
</comment>
<dbReference type="PROSITE" id="PS51352">
    <property type="entry name" value="THIOREDOXIN_2"/>
    <property type="match status" value="1"/>
</dbReference>
<dbReference type="Proteomes" id="UP001176940">
    <property type="component" value="Unassembled WGS sequence"/>
</dbReference>